<dbReference type="AlphaFoldDB" id="A8RYN1"/>
<accession>A8RYN1</accession>
<reference evidence="1 2" key="2">
    <citation type="submission" date="2007-09" db="EMBL/GenBank/DDBJ databases">
        <title>Draft genome sequence of Clostridium bolteae (ATCC BAA-613).</title>
        <authorList>
            <person name="Sudarsanam P."/>
            <person name="Ley R."/>
            <person name="Guruge J."/>
            <person name="Turnbaugh P.J."/>
            <person name="Mahowald M."/>
            <person name="Liep D."/>
            <person name="Gordon J."/>
        </authorList>
    </citation>
    <scope>NUCLEOTIDE SEQUENCE [LARGE SCALE GENOMIC DNA]</scope>
    <source>
        <strain evidence="2">ATCC BAA-613 / DSM 15670 / CCUG 46953 / JCM 12243 / WAL 16351</strain>
    </source>
</reference>
<evidence type="ECO:0000313" key="1">
    <source>
        <dbReference type="EMBL" id="EDP14633.1"/>
    </source>
</evidence>
<organism evidence="1 2">
    <name type="scientific">Enterocloster bolteae (strain ATCC BAA-613 / DSM 15670 / CCUG 46953 / JCM 12243 / WAL 16351)</name>
    <name type="common">Clostridium bolteae</name>
    <dbReference type="NCBI Taxonomy" id="411902"/>
    <lineage>
        <taxon>Bacteria</taxon>
        <taxon>Bacillati</taxon>
        <taxon>Bacillota</taxon>
        <taxon>Clostridia</taxon>
        <taxon>Lachnospirales</taxon>
        <taxon>Lachnospiraceae</taxon>
        <taxon>Enterocloster</taxon>
    </lineage>
</organism>
<gene>
    <name evidence="1" type="ORF">CLOBOL_05175</name>
</gene>
<proteinExistence type="predicted"/>
<comment type="caution">
    <text evidence="1">The sequence shown here is derived from an EMBL/GenBank/DDBJ whole genome shotgun (WGS) entry which is preliminary data.</text>
</comment>
<dbReference type="EMBL" id="ABCC02000039">
    <property type="protein sequence ID" value="EDP14633.1"/>
    <property type="molecule type" value="Genomic_DNA"/>
</dbReference>
<protein>
    <submittedName>
        <fullName evidence="1">Uncharacterized protein</fullName>
    </submittedName>
</protein>
<sequence length="48" mass="5931">MACFFMRQPEREERTELTLIIHIIQKNRIIAKKTVLFYSYMHKNVILY</sequence>
<evidence type="ECO:0000313" key="2">
    <source>
        <dbReference type="Proteomes" id="UP000005396"/>
    </source>
</evidence>
<dbReference type="HOGENOM" id="CLU_3151209_0_0_9"/>
<reference evidence="1 2" key="1">
    <citation type="submission" date="2007-08" db="EMBL/GenBank/DDBJ databases">
        <authorList>
            <person name="Fulton L."/>
            <person name="Clifton S."/>
            <person name="Fulton B."/>
            <person name="Xu J."/>
            <person name="Minx P."/>
            <person name="Pepin K.H."/>
            <person name="Johnson M."/>
            <person name="Thiruvilangam P."/>
            <person name="Bhonagiri V."/>
            <person name="Nash W.E."/>
            <person name="Mardis E.R."/>
            <person name="Wilson R.K."/>
        </authorList>
    </citation>
    <scope>NUCLEOTIDE SEQUENCE [LARGE SCALE GENOMIC DNA]</scope>
    <source>
        <strain evidence="2">ATCC BAA-613 / DSM 15670 / CCUG 46953 / JCM 12243 / WAL 16351</strain>
    </source>
</reference>
<name>A8RYN1_ENTBW</name>
<dbReference type="Proteomes" id="UP000005396">
    <property type="component" value="Unassembled WGS sequence"/>
</dbReference>
<dbReference type="PaxDb" id="411902-CLOBOL_05175"/>